<dbReference type="AlphaFoldDB" id="A0A9P4M2S0"/>
<dbReference type="Proteomes" id="UP000799772">
    <property type="component" value="Unassembled WGS sequence"/>
</dbReference>
<dbReference type="SUPFAM" id="SSF81383">
    <property type="entry name" value="F-box domain"/>
    <property type="match status" value="1"/>
</dbReference>
<gene>
    <name evidence="2" type="ORF">NA57DRAFT_59029</name>
</gene>
<reference evidence="2" key="1">
    <citation type="journal article" date="2020" name="Stud. Mycol.">
        <title>101 Dothideomycetes genomes: a test case for predicting lifestyles and emergence of pathogens.</title>
        <authorList>
            <person name="Haridas S."/>
            <person name="Albert R."/>
            <person name="Binder M."/>
            <person name="Bloem J."/>
            <person name="Labutti K."/>
            <person name="Salamov A."/>
            <person name="Andreopoulos B."/>
            <person name="Baker S."/>
            <person name="Barry K."/>
            <person name="Bills G."/>
            <person name="Bluhm B."/>
            <person name="Cannon C."/>
            <person name="Castanera R."/>
            <person name="Culley D."/>
            <person name="Daum C."/>
            <person name="Ezra D."/>
            <person name="Gonzalez J."/>
            <person name="Henrissat B."/>
            <person name="Kuo A."/>
            <person name="Liang C."/>
            <person name="Lipzen A."/>
            <person name="Lutzoni F."/>
            <person name="Magnuson J."/>
            <person name="Mondo S."/>
            <person name="Nolan M."/>
            <person name="Ohm R."/>
            <person name="Pangilinan J."/>
            <person name="Park H.-J."/>
            <person name="Ramirez L."/>
            <person name="Alfaro M."/>
            <person name="Sun H."/>
            <person name="Tritt A."/>
            <person name="Yoshinaga Y."/>
            <person name="Zwiers L.-H."/>
            <person name="Turgeon B."/>
            <person name="Goodwin S."/>
            <person name="Spatafora J."/>
            <person name="Crous P."/>
            <person name="Grigoriev I."/>
        </authorList>
    </citation>
    <scope>NUCLEOTIDE SEQUENCE</scope>
    <source>
        <strain evidence="2">CBS 133067</strain>
    </source>
</reference>
<dbReference type="InterPro" id="IPR036047">
    <property type="entry name" value="F-box-like_dom_sf"/>
</dbReference>
<evidence type="ECO:0000313" key="3">
    <source>
        <dbReference type="Proteomes" id="UP000799772"/>
    </source>
</evidence>
<dbReference type="OrthoDB" id="5281164at2759"/>
<accession>A0A9P4M2S0</accession>
<evidence type="ECO:0008006" key="4">
    <source>
        <dbReference type="Google" id="ProtNLM"/>
    </source>
</evidence>
<dbReference type="EMBL" id="ML978130">
    <property type="protein sequence ID" value="KAF2095966.1"/>
    <property type="molecule type" value="Genomic_DNA"/>
</dbReference>
<protein>
    <recommendedName>
        <fullName evidence="4">F-box domain-containing protein</fullName>
    </recommendedName>
</protein>
<organism evidence="2 3">
    <name type="scientific">Rhizodiscina lignyota</name>
    <dbReference type="NCBI Taxonomy" id="1504668"/>
    <lineage>
        <taxon>Eukaryota</taxon>
        <taxon>Fungi</taxon>
        <taxon>Dikarya</taxon>
        <taxon>Ascomycota</taxon>
        <taxon>Pezizomycotina</taxon>
        <taxon>Dothideomycetes</taxon>
        <taxon>Pleosporomycetidae</taxon>
        <taxon>Aulographales</taxon>
        <taxon>Rhizodiscinaceae</taxon>
        <taxon>Rhizodiscina</taxon>
    </lineage>
</organism>
<comment type="caution">
    <text evidence="2">The sequence shown here is derived from an EMBL/GenBank/DDBJ whole genome shotgun (WGS) entry which is preliminary data.</text>
</comment>
<keyword evidence="3" id="KW-1185">Reference proteome</keyword>
<feature type="region of interest" description="Disordered" evidence="1">
    <location>
        <begin position="38"/>
        <end position="59"/>
    </location>
</feature>
<sequence>MPTVPFEETYPWGDEKNILRYSLSMAAAAAVAAQTKSVQQRMHSASDAHQPYPRESDVTSIKPPIDPLLEQANVQLIIDDDKPVDPFAHLRRPIESVPTTLPTPAPPKSTAHASPFLALPTEIHLLILRHLPWPAQYALKLTNRYFHSIPELPAPIDFFHHRYRGKSFQQSLLISLCAAGIVKRGFEPCYVCWEVQGRREDRGCAGVERLPLGSAERGGGATEGCWGAEDAHRQKDSVLCGDKGGG</sequence>
<evidence type="ECO:0000313" key="2">
    <source>
        <dbReference type="EMBL" id="KAF2095966.1"/>
    </source>
</evidence>
<name>A0A9P4M2S0_9PEZI</name>
<proteinExistence type="predicted"/>
<evidence type="ECO:0000256" key="1">
    <source>
        <dbReference type="SAM" id="MobiDB-lite"/>
    </source>
</evidence>